<dbReference type="Proteomes" id="UP001158576">
    <property type="component" value="Chromosome PAR"/>
</dbReference>
<dbReference type="InterPro" id="IPR011992">
    <property type="entry name" value="EF-hand-dom_pair"/>
</dbReference>
<feature type="domain" description="EF-hand" evidence="3">
    <location>
        <begin position="21"/>
        <end position="56"/>
    </location>
</feature>
<keyword evidence="1" id="KW-0677">Repeat</keyword>
<keyword evidence="5" id="KW-1185">Reference proteome</keyword>
<evidence type="ECO:0000256" key="1">
    <source>
        <dbReference type="ARBA" id="ARBA00022737"/>
    </source>
</evidence>
<dbReference type="Pfam" id="PF13499">
    <property type="entry name" value="EF-hand_7"/>
    <property type="match status" value="1"/>
</dbReference>
<accession>A0ABN7RI40</accession>
<sequence length="105" mass="11957">MAKFRKKSFLKKVLQNLGTATSDAEIESMITNADLNQNGFVEFEEFVNLMKNYCPSMSSSQSIIDAFNVFDIDGDKFISREEIRVTMSRLGQNLTSRELDEMVAE</sequence>
<dbReference type="InterPro" id="IPR002048">
    <property type="entry name" value="EF_hand_dom"/>
</dbReference>
<gene>
    <name evidence="4" type="ORF">OKIOD_LOCUS472</name>
</gene>
<protein>
    <submittedName>
        <fullName evidence="4">Oidioi.mRNA.OKI2018_I69.PAR.g8914.t1.cds</fullName>
    </submittedName>
</protein>
<dbReference type="SMART" id="SM00054">
    <property type="entry name" value="EFh"/>
    <property type="match status" value="2"/>
</dbReference>
<dbReference type="EMBL" id="OU015568">
    <property type="protein sequence ID" value="CAG5078150.1"/>
    <property type="molecule type" value="Genomic_DNA"/>
</dbReference>
<evidence type="ECO:0000313" key="5">
    <source>
        <dbReference type="Proteomes" id="UP001158576"/>
    </source>
</evidence>
<evidence type="ECO:0000313" key="4">
    <source>
        <dbReference type="EMBL" id="CAG5078150.1"/>
    </source>
</evidence>
<dbReference type="CDD" id="cd00051">
    <property type="entry name" value="EFh"/>
    <property type="match status" value="1"/>
</dbReference>
<evidence type="ECO:0000259" key="3">
    <source>
        <dbReference type="PROSITE" id="PS50222"/>
    </source>
</evidence>
<dbReference type="PROSITE" id="PS50222">
    <property type="entry name" value="EF_HAND_2"/>
    <property type="match status" value="2"/>
</dbReference>
<keyword evidence="2" id="KW-0106">Calcium</keyword>
<organism evidence="4 5">
    <name type="scientific">Oikopleura dioica</name>
    <name type="common">Tunicate</name>
    <dbReference type="NCBI Taxonomy" id="34765"/>
    <lineage>
        <taxon>Eukaryota</taxon>
        <taxon>Metazoa</taxon>
        <taxon>Chordata</taxon>
        <taxon>Tunicata</taxon>
        <taxon>Appendicularia</taxon>
        <taxon>Copelata</taxon>
        <taxon>Oikopleuridae</taxon>
        <taxon>Oikopleura</taxon>
    </lineage>
</organism>
<dbReference type="InterPro" id="IPR018247">
    <property type="entry name" value="EF_Hand_1_Ca_BS"/>
</dbReference>
<evidence type="ECO:0000256" key="2">
    <source>
        <dbReference type="ARBA" id="ARBA00022837"/>
    </source>
</evidence>
<dbReference type="SUPFAM" id="SSF47473">
    <property type="entry name" value="EF-hand"/>
    <property type="match status" value="1"/>
</dbReference>
<dbReference type="Gene3D" id="1.10.238.10">
    <property type="entry name" value="EF-hand"/>
    <property type="match status" value="2"/>
</dbReference>
<dbReference type="Pfam" id="PF13405">
    <property type="entry name" value="EF-hand_6"/>
    <property type="match status" value="1"/>
</dbReference>
<dbReference type="InterPro" id="IPR050145">
    <property type="entry name" value="Centrin_CML-like"/>
</dbReference>
<reference evidence="4 5" key="1">
    <citation type="submission" date="2021-04" db="EMBL/GenBank/DDBJ databases">
        <authorList>
            <person name="Bliznina A."/>
        </authorList>
    </citation>
    <scope>NUCLEOTIDE SEQUENCE [LARGE SCALE GENOMIC DNA]</scope>
</reference>
<dbReference type="PANTHER" id="PTHR23050">
    <property type="entry name" value="CALCIUM BINDING PROTEIN"/>
    <property type="match status" value="1"/>
</dbReference>
<name>A0ABN7RI40_OIKDI</name>
<proteinExistence type="predicted"/>
<feature type="domain" description="EF-hand" evidence="3">
    <location>
        <begin position="58"/>
        <end position="93"/>
    </location>
</feature>
<dbReference type="PROSITE" id="PS00018">
    <property type="entry name" value="EF_HAND_1"/>
    <property type="match status" value="2"/>
</dbReference>